<evidence type="ECO:0000256" key="5">
    <source>
        <dbReference type="ARBA" id="ARBA00023136"/>
    </source>
</evidence>
<dbReference type="Proteomes" id="UP001430149">
    <property type="component" value="Unassembled WGS sequence"/>
</dbReference>
<feature type="transmembrane region" description="Helical" evidence="6">
    <location>
        <begin position="386"/>
        <end position="406"/>
    </location>
</feature>
<evidence type="ECO:0000313" key="7">
    <source>
        <dbReference type="EMBL" id="MBM7124775.1"/>
    </source>
</evidence>
<feature type="transmembrane region" description="Helical" evidence="6">
    <location>
        <begin position="333"/>
        <end position="351"/>
    </location>
</feature>
<dbReference type="PANTHER" id="PTHR30250">
    <property type="entry name" value="PST FAMILY PREDICTED COLANIC ACID TRANSPORTER"/>
    <property type="match status" value="1"/>
</dbReference>
<evidence type="ECO:0000256" key="2">
    <source>
        <dbReference type="ARBA" id="ARBA00022475"/>
    </source>
</evidence>
<accession>A0ABS2K150</accession>
<reference evidence="7" key="1">
    <citation type="submission" date="2020-10" db="EMBL/GenBank/DDBJ databases">
        <title>Phylogeny of dyella-like bacteria.</title>
        <authorList>
            <person name="Fu J."/>
        </authorList>
    </citation>
    <scope>NUCLEOTIDE SEQUENCE</scope>
    <source>
        <strain evidence="7">DHOC52</strain>
    </source>
</reference>
<evidence type="ECO:0000256" key="6">
    <source>
        <dbReference type="SAM" id="Phobius"/>
    </source>
</evidence>
<protein>
    <submittedName>
        <fullName evidence="7">Lipopolysaccharide biosynthesis protein</fullName>
    </submittedName>
</protein>
<evidence type="ECO:0000256" key="1">
    <source>
        <dbReference type="ARBA" id="ARBA00004651"/>
    </source>
</evidence>
<evidence type="ECO:0000256" key="3">
    <source>
        <dbReference type="ARBA" id="ARBA00022692"/>
    </source>
</evidence>
<comment type="caution">
    <text evidence="7">The sequence shown here is derived from an EMBL/GenBank/DDBJ whole genome shotgun (WGS) entry which is preliminary data.</text>
</comment>
<feature type="transmembrane region" description="Helical" evidence="6">
    <location>
        <begin position="87"/>
        <end position="108"/>
    </location>
</feature>
<feature type="transmembrane region" description="Helical" evidence="6">
    <location>
        <begin position="296"/>
        <end position="321"/>
    </location>
</feature>
<keyword evidence="5 6" id="KW-0472">Membrane</keyword>
<feature type="transmembrane region" description="Helical" evidence="6">
    <location>
        <begin position="255"/>
        <end position="275"/>
    </location>
</feature>
<keyword evidence="4 6" id="KW-1133">Transmembrane helix</keyword>
<dbReference type="PANTHER" id="PTHR30250:SF11">
    <property type="entry name" value="O-ANTIGEN TRANSPORTER-RELATED"/>
    <property type="match status" value="1"/>
</dbReference>
<keyword evidence="3 6" id="KW-0812">Transmembrane</keyword>
<dbReference type="EMBL" id="JADIKE010000029">
    <property type="protein sequence ID" value="MBM7124775.1"/>
    <property type="molecule type" value="Genomic_DNA"/>
</dbReference>
<proteinExistence type="predicted"/>
<keyword evidence="8" id="KW-1185">Reference proteome</keyword>
<organism evidence="7 8">
    <name type="scientific">Dyella flava</name>
    <dbReference type="NCBI Taxonomy" id="1920170"/>
    <lineage>
        <taxon>Bacteria</taxon>
        <taxon>Pseudomonadati</taxon>
        <taxon>Pseudomonadota</taxon>
        <taxon>Gammaproteobacteria</taxon>
        <taxon>Lysobacterales</taxon>
        <taxon>Rhodanobacteraceae</taxon>
        <taxon>Dyella</taxon>
    </lineage>
</organism>
<feature type="transmembrane region" description="Helical" evidence="6">
    <location>
        <begin position="12"/>
        <end position="35"/>
    </location>
</feature>
<gene>
    <name evidence="7" type="ORF">ISP19_05230</name>
</gene>
<feature type="transmembrane region" description="Helical" evidence="6">
    <location>
        <begin position="145"/>
        <end position="164"/>
    </location>
</feature>
<feature type="transmembrane region" description="Helical" evidence="6">
    <location>
        <begin position="114"/>
        <end position="133"/>
    </location>
</feature>
<evidence type="ECO:0000313" key="8">
    <source>
        <dbReference type="Proteomes" id="UP001430149"/>
    </source>
</evidence>
<feature type="transmembrane region" description="Helical" evidence="6">
    <location>
        <begin position="215"/>
        <end position="235"/>
    </location>
</feature>
<dbReference type="InterPro" id="IPR050833">
    <property type="entry name" value="Poly_Biosynth_Transport"/>
</dbReference>
<feature type="transmembrane region" description="Helical" evidence="6">
    <location>
        <begin position="41"/>
        <end position="66"/>
    </location>
</feature>
<feature type="transmembrane region" description="Helical" evidence="6">
    <location>
        <begin position="363"/>
        <end position="380"/>
    </location>
</feature>
<name>A0ABS2K150_9GAMM</name>
<feature type="transmembrane region" description="Helical" evidence="6">
    <location>
        <begin position="176"/>
        <end position="194"/>
    </location>
</feature>
<keyword evidence="2" id="KW-1003">Cell membrane</keyword>
<sequence length="417" mass="44713">MATGKQHGRSGGQAVLGAFDQASLAAANFLLGVLVARLGGVTALGAFAFAYALIVLVNMIHAAVVAEVYSVEASVPEGVRRYGATPLLLVTLALSMGCIGLIGLAGVWSDELRAATWHPSFVLATLLSTGYWSVKPFYYRQMRPFVVFGATGVYAVVLLGSAWMGYHWQGAAWQPLWSVAMGAAAASLPLWFAVRQPDPVCVEHFKRYLHATGKYSAWALPAALLIWVNSNGYLFVMPLYGDAVQTGGLRAVLNLVAPINTLLVGACTAVLPILANLHRSGNTQTYARTVHRVATALFVITLLGGLLVAPFSHWLIVLIYGKDYGDFADVLRVAAWLPALWVVASVYRSAIRAQANTRDLFKVYALALIPVGLILMAVLGRYGAAAAVKGMLATQLLVVIGFIHYFRRRMPAHGTSV</sequence>
<dbReference type="RefSeq" id="WP_204680306.1">
    <property type="nucleotide sequence ID" value="NZ_BSNR01000011.1"/>
</dbReference>
<comment type="subcellular location">
    <subcellularLocation>
        <location evidence="1">Cell membrane</location>
        <topology evidence="1">Multi-pass membrane protein</topology>
    </subcellularLocation>
</comment>
<evidence type="ECO:0000256" key="4">
    <source>
        <dbReference type="ARBA" id="ARBA00022989"/>
    </source>
</evidence>